<evidence type="ECO:0000256" key="2">
    <source>
        <dbReference type="ARBA" id="ARBA00022741"/>
    </source>
</evidence>
<keyword evidence="2 6" id="KW-0547">Nucleotide-binding</keyword>
<dbReference type="EMBL" id="PYHR01000002">
    <property type="protein sequence ID" value="PWD52376.1"/>
    <property type="molecule type" value="Genomic_DNA"/>
</dbReference>
<reference evidence="8 9" key="1">
    <citation type="submission" date="2018-03" db="EMBL/GenBank/DDBJ databases">
        <title>Genome assembly of novel Miniimonas species PCH200.</title>
        <authorList>
            <person name="Thakur V."/>
            <person name="Kumar V."/>
            <person name="Singh D."/>
        </authorList>
    </citation>
    <scope>NUCLEOTIDE SEQUENCE [LARGE SCALE GENOMIC DNA]</scope>
    <source>
        <strain evidence="8 9">PCH200</strain>
    </source>
</reference>
<protein>
    <recommendedName>
        <fullName evidence="10">Chaperone protein DnaK</fullName>
    </recommendedName>
</protein>
<name>A0A2U1ZZG3_9MICO</name>
<proteinExistence type="inferred from homology"/>
<dbReference type="PRINTS" id="PR00301">
    <property type="entry name" value="HEATSHOCK70"/>
</dbReference>
<dbReference type="Gene3D" id="3.30.420.40">
    <property type="match status" value="2"/>
</dbReference>
<evidence type="ECO:0000256" key="3">
    <source>
        <dbReference type="ARBA" id="ARBA00022840"/>
    </source>
</evidence>
<feature type="region of interest" description="Disordered" evidence="7">
    <location>
        <begin position="1"/>
        <end position="144"/>
    </location>
</feature>
<evidence type="ECO:0000256" key="7">
    <source>
        <dbReference type="SAM" id="MobiDB-lite"/>
    </source>
</evidence>
<dbReference type="Proteomes" id="UP000245166">
    <property type="component" value="Unassembled WGS sequence"/>
</dbReference>
<evidence type="ECO:0000256" key="6">
    <source>
        <dbReference type="RuleBase" id="RU003322"/>
    </source>
</evidence>
<feature type="compositionally biased region" description="Low complexity" evidence="7">
    <location>
        <begin position="500"/>
        <end position="513"/>
    </location>
</feature>
<dbReference type="InterPro" id="IPR018181">
    <property type="entry name" value="Heat_shock_70_CS"/>
</dbReference>
<dbReference type="GO" id="GO:0140662">
    <property type="term" value="F:ATP-dependent protein folding chaperone"/>
    <property type="evidence" value="ECO:0007669"/>
    <property type="project" value="InterPro"/>
</dbReference>
<dbReference type="GO" id="GO:0005524">
    <property type="term" value="F:ATP binding"/>
    <property type="evidence" value="ECO:0007669"/>
    <property type="project" value="UniProtKB-KW"/>
</dbReference>
<accession>A0A2U1ZZG3</accession>
<dbReference type="AlphaFoldDB" id="A0A2U1ZZG3"/>
<feature type="compositionally biased region" description="Basic and acidic residues" evidence="7">
    <location>
        <begin position="65"/>
        <end position="80"/>
    </location>
</feature>
<dbReference type="SUPFAM" id="SSF53067">
    <property type="entry name" value="Actin-like ATPase domain"/>
    <property type="match status" value="2"/>
</dbReference>
<dbReference type="InterPro" id="IPR013126">
    <property type="entry name" value="Hsp_70_fam"/>
</dbReference>
<evidence type="ECO:0000256" key="5">
    <source>
        <dbReference type="ARBA" id="ARBA00023186"/>
    </source>
</evidence>
<keyword evidence="3 6" id="KW-0067">ATP-binding</keyword>
<evidence type="ECO:0000313" key="9">
    <source>
        <dbReference type="Proteomes" id="UP000245166"/>
    </source>
</evidence>
<comment type="similarity">
    <text evidence="1 6">Belongs to the heat shock protein 70 family.</text>
</comment>
<dbReference type="Pfam" id="PF00012">
    <property type="entry name" value="HSP70"/>
    <property type="match status" value="1"/>
</dbReference>
<dbReference type="InterPro" id="IPR043129">
    <property type="entry name" value="ATPase_NBD"/>
</dbReference>
<evidence type="ECO:0008006" key="10">
    <source>
        <dbReference type="Google" id="ProtNLM"/>
    </source>
</evidence>
<evidence type="ECO:0000313" key="8">
    <source>
        <dbReference type="EMBL" id="PWD52376.1"/>
    </source>
</evidence>
<keyword evidence="4" id="KW-0346">Stress response</keyword>
<dbReference type="PROSITE" id="PS00329">
    <property type="entry name" value="HSP70_2"/>
    <property type="match status" value="1"/>
</dbReference>
<organism evidence="8 9">
    <name type="scientific">Serinibacter arcticus</name>
    <dbReference type="NCBI Taxonomy" id="1655435"/>
    <lineage>
        <taxon>Bacteria</taxon>
        <taxon>Bacillati</taxon>
        <taxon>Actinomycetota</taxon>
        <taxon>Actinomycetes</taxon>
        <taxon>Micrococcales</taxon>
        <taxon>Beutenbergiaceae</taxon>
        <taxon>Serinibacter</taxon>
    </lineage>
</organism>
<evidence type="ECO:0000256" key="4">
    <source>
        <dbReference type="ARBA" id="ARBA00023016"/>
    </source>
</evidence>
<comment type="caution">
    <text evidence="8">The sequence shown here is derived from an EMBL/GenBank/DDBJ whole genome shotgun (WGS) entry which is preliminary data.</text>
</comment>
<gene>
    <name evidence="8" type="ORF">C8046_05215</name>
</gene>
<feature type="compositionally biased region" description="Basic and acidic residues" evidence="7">
    <location>
        <begin position="30"/>
        <end position="43"/>
    </location>
</feature>
<evidence type="ECO:0000256" key="1">
    <source>
        <dbReference type="ARBA" id="ARBA00007381"/>
    </source>
</evidence>
<keyword evidence="5" id="KW-0143">Chaperone</keyword>
<sequence length="528" mass="57223">MTAVLPGRRRARPWDAPTRARTDGYCSTHAPRDRLRNHADGRRQGRSRQLPGRHDRRPGGRPARVRADDRRPAGGRDRVRLPRPRGGGVRSRRAPLVQARPRRARDHAPDPDRHRRPERDGARPRDRVPRRPPAGDPGLPGEEGARDEVLEAVVSVPAHAHTAQRFLTIEAFRRAGFHVLSLVNEPSAAGFEYTHRQPRTLSSKRTEVLVYDLGGGTFDASLVRAEGVHHEVLDSVGVNRLGGDDIDQILAETAVRLAGDDGVAIGRAQWRQLLEDSREAKERLTPQTRRIVLDVGERAVIVPVDEFYAAATPVVEASIAAMEPLVGRLDGGVDGSSDAAGTALASVAGIYLVGGGSSLPLVPRLLRERFGRRVYRSPYPAAATAIGLAIAADPDSGFTLHDTLSRGFGVFRERDGGAALGFDEILPRTARLPQSGSSTVVRRYRAAHNIGWYRFVEYTALDDDGRPAGAIVPFAELLFPFDPALQGEAGDAVAGGGWATWPASPSSATTPTTRSRRATRSTPTAWSA</sequence>
<dbReference type="PANTHER" id="PTHR19375">
    <property type="entry name" value="HEAT SHOCK PROTEIN 70KDA"/>
    <property type="match status" value="1"/>
</dbReference>
<feature type="compositionally biased region" description="Basic and acidic residues" evidence="7">
    <location>
        <begin position="106"/>
        <end position="129"/>
    </location>
</feature>
<keyword evidence="9" id="KW-1185">Reference proteome</keyword>
<feature type="region of interest" description="Disordered" evidence="7">
    <location>
        <begin position="500"/>
        <end position="528"/>
    </location>
</feature>
<dbReference type="Gene3D" id="3.90.640.10">
    <property type="entry name" value="Actin, Chain A, domain 4"/>
    <property type="match status" value="1"/>
</dbReference>